<keyword evidence="2" id="KW-0732">Signal</keyword>
<organism evidence="9 10">
    <name type="scientific">Bos mutus</name>
    <name type="common">wild yak</name>
    <dbReference type="NCBI Taxonomy" id="72004"/>
    <lineage>
        <taxon>Eukaryota</taxon>
        <taxon>Metazoa</taxon>
        <taxon>Chordata</taxon>
        <taxon>Craniata</taxon>
        <taxon>Vertebrata</taxon>
        <taxon>Euteleostomi</taxon>
        <taxon>Mammalia</taxon>
        <taxon>Eutheria</taxon>
        <taxon>Laurasiatheria</taxon>
        <taxon>Artiodactyla</taxon>
        <taxon>Ruminantia</taxon>
        <taxon>Pecora</taxon>
        <taxon>Bovidae</taxon>
        <taxon>Bovinae</taxon>
        <taxon>Bos</taxon>
    </lineage>
</organism>
<keyword evidence="4" id="KW-0720">Serine protease</keyword>
<dbReference type="Pfam" id="PF00089">
    <property type="entry name" value="Trypsin"/>
    <property type="match status" value="2"/>
</dbReference>
<evidence type="ECO:0000256" key="7">
    <source>
        <dbReference type="ARBA" id="ARBA00023180"/>
    </source>
</evidence>
<dbReference type="Proteomes" id="UP000322234">
    <property type="component" value="Unassembled WGS sequence"/>
</dbReference>
<proteinExistence type="predicted"/>
<accession>A0A6B0RZR7</accession>
<dbReference type="CDD" id="cd00190">
    <property type="entry name" value="Tryp_SPc"/>
    <property type="match status" value="2"/>
</dbReference>
<evidence type="ECO:0000256" key="5">
    <source>
        <dbReference type="ARBA" id="ARBA00023145"/>
    </source>
</evidence>
<gene>
    <name evidence="9" type="ORF">E5288_WYG015675</name>
</gene>
<keyword evidence="7" id="KW-0325">Glycoprotein</keyword>
<reference evidence="9" key="1">
    <citation type="submission" date="2019-10" db="EMBL/GenBank/DDBJ databases">
        <title>The sequence and de novo assembly of the wild yak genome.</title>
        <authorList>
            <person name="Liu Y."/>
        </authorList>
    </citation>
    <scope>NUCLEOTIDE SEQUENCE [LARGE SCALE GENOMIC DNA]</scope>
    <source>
        <strain evidence="9">WY2019</strain>
    </source>
</reference>
<comment type="caution">
    <text evidence="9">The sequence shown here is derived from an EMBL/GenBank/DDBJ whole genome shotgun (WGS) entry which is preliminary data.</text>
</comment>
<feature type="domain" description="Peptidase S1" evidence="8">
    <location>
        <begin position="8"/>
        <end position="208"/>
    </location>
</feature>
<evidence type="ECO:0000256" key="3">
    <source>
        <dbReference type="ARBA" id="ARBA00022801"/>
    </source>
</evidence>
<evidence type="ECO:0000259" key="8">
    <source>
        <dbReference type="PROSITE" id="PS50240"/>
    </source>
</evidence>
<evidence type="ECO:0000256" key="4">
    <source>
        <dbReference type="ARBA" id="ARBA00022825"/>
    </source>
</evidence>
<dbReference type="InterPro" id="IPR001254">
    <property type="entry name" value="Trypsin_dom"/>
</dbReference>
<keyword evidence="10" id="KW-1185">Reference proteome</keyword>
<feature type="domain" description="Peptidase S1" evidence="8">
    <location>
        <begin position="233"/>
        <end position="478"/>
    </location>
</feature>
<keyword evidence="1" id="KW-0645">Protease</keyword>
<name>A0A6B0RZR7_9CETA</name>
<dbReference type="InterPro" id="IPR043504">
    <property type="entry name" value="Peptidase_S1_PA_chymotrypsin"/>
</dbReference>
<dbReference type="PANTHER" id="PTHR24253:SF142">
    <property type="entry name" value="PEPTIDASE S1 DOMAIN-CONTAINING PROTEIN"/>
    <property type="match status" value="1"/>
</dbReference>
<dbReference type="SUPFAM" id="SSF50494">
    <property type="entry name" value="Trypsin-like serine proteases"/>
    <property type="match status" value="2"/>
</dbReference>
<evidence type="ECO:0000313" key="10">
    <source>
        <dbReference type="Proteomes" id="UP000322234"/>
    </source>
</evidence>
<dbReference type="FunFam" id="2.40.10.10:FF:000016">
    <property type="entry name" value="Tryptase beta-2"/>
    <property type="match status" value="1"/>
</dbReference>
<dbReference type="PANTHER" id="PTHR24253">
    <property type="entry name" value="TRANSMEMBRANE PROTEASE SERINE"/>
    <property type="match status" value="1"/>
</dbReference>
<evidence type="ECO:0000313" key="9">
    <source>
        <dbReference type="EMBL" id="MXQ95560.1"/>
    </source>
</evidence>
<dbReference type="EMBL" id="VBQZ03000140">
    <property type="protein sequence ID" value="MXQ95560.1"/>
    <property type="molecule type" value="Genomic_DNA"/>
</dbReference>
<evidence type="ECO:0000256" key="2">
    <source>
        <dbReference type="ARBA" id="ARBA00022729"/>
    </source>
</evidence>
<dbReference type="GO" id="GO:0004252">
    <property type="term" value="F:serine-type endopeptidase activity"/>
    <property type="evidence" value="ECO:0007669"/>
    <property type="project" value="InterPro"/>
</dbReference>
<dbReference type="PROSITE" id="PS50240">
    <property type="entry name" value="TRYPSIN_DOM"/>
    <property type="match status" value="2"/>
</dbReference>
<dbReference type="InterPro" id="IPR033116">
    <property type="entry name" value="TRYPSIN_SER"/>
</dbReference>
<evidence type="ECO:0000256" key="1">
    <source>
        <dbReference type="ARBA" id="ARBA00022670"/>
    </source>
</evidence>
<keyword evidence="5" id="KW-0865">Zymogen</keyword>
<keyword evidence="6" id="KW-1015">Disulfide bond</keyword>
<keyword evidence="3" id="KW-0378">Hydrolase</keyword>
<dbReference type="FunFam" id="2.40.10.10:FF:000024">
    <property type="entry name" value="Serine protease 53"/>
    <property type="match status" value="1"/>
</dbReference>
<sequence length="505" mass="55825">MWKGSVELPGSLCSHVEYTVKMGITQLQQTSTMAVTVPVQDIVIHKHFNPIGIIENDIALALLAFPVNFSASIQPVCLPEKAFMVQAGTECWVTGWGKVKEEDVPQASTQELQEAELNILRYETCNEVLSEKLESQFDVVKEGTVCAISSKGKDACQGDSGGPLVCEFNNSWVQVGIVSWGIGCGRSGYPGVYTEVSFYKDWLIARLSGLAKGPLLPDVDPSVRVQPLPHKPSWGSSVLEPPSQCSMPSPERKWPWQVSLQINNVHKCGGSLIAPRWVLTSAHCVRGHEEYTVRLGDTLLQSNSQNAVVIPVQDIICYNYYNYQTMRHDIALVLLALSVNYSAYIQPVCLPGKDFEVKAGTVCWATGWGRTLQFGPSHVPTLQETKQVILHYTTCNRMVKKQEKPFPKVVRKGMVCGYLEKSGGPCKGDAGGPLVCQFNDRWIQMGIVSWGIHCALKEVPAVYTDVRFYKDWVYGTMNQASILDSGGFFIPWVCLMLALSILVTL</sequence>
<dbReference type="AlphaFoldDB" id="A0A6B0RZR7"/>
<protein>
    <recommendedName>
        <fullName evidence="8">Peptidase S1 domain-containing protein</fullName>
    </recommendedName>
</protein>
<dbReference type="GO" id="GO:0006508">
    <property type="term" value="P:proteolysis"/>
    <property type="evidence" value="ECO:0007669"/>
    <property type="project" value="UniProtKB-KW"/>
</dbReference>
<dbReference type="PROSITE" id="PS00135">
    <property type="entry name" value="TRYPSIN_SER"/>
    <property type="match status" value="1"/>
</dbReference>
<dbReference type="PRINTS" id="PR00722">
    <property type="entry name" value="CHYMOTRYPSIN"/>
</dbReference>
<dbReference type="Gene3D" id="2.40.10.10">
    <property type="entry name" value="Trypsin-like serine proteases"/>
    <property type="match status" value="3"/>
</dbReference>
<evidence type="ECO:0000256" key="6">
    <source>
        <dbReference type="ARBA" id="ARBA00023157"/>
    </source>
</evidence>
<dbReference type="InterPro" id="IPR009003">
    <property type="entry name" value="Peptidase_S1_PA"/>
</dbReference>
<dbReference type="SMART" id="SM00020">
    <property type="entry name" value="Tryp_SPc"/>
    <property type="match status" value="2"/>
</dbReference>
<dbReference type="InterPro" id="IPR001314">
    <property type="entry name" value="Peptidase_S1A"/>
</dbReference>